<gene>
    <name evidence="1" type="ORF">QF025_000025</name>
</gene>
<comment type="caution">
    <text evidence="1">The sequence shown here is derived from an EMBL/GenBank/DDBJ whole genome shotgun (WGS) entry which is preliminary data.</text>
</comment>
<name>A0ABD5C9F6_9BURK</name>
<reference evidence="1 2" key="1">
    <citation type="submission" date="2023-08" db="EMBL/GenBank/DDBJ databases">
        <title>Genome sequencing of plant associated microbes to promote plant fitness in Sorghum bicolor and Oryza sativa.</title>
        <authorList>
            <person name="Coleman-Derr D."/>
        </authorList>
    </citation>
    <scope>NUCLEOTIDE SEQUENCE [LARGE SCALE GENOMIC DNA]</scope>
    <source>
        <strain evidence="1 2">SLBN-33</strain>
    </source>
</reference>
<evidence type="ECO:0000313" key="1">
    <source>
        <dbReference type="EMBL" id="MDR6201305.1"/>
    </source>
</evidence>
<dbReference type="AlphaFoldDB" id="A0ABD5C9F6"/>
<evidence type="ECO:0000313" key="2">
    <source>
        <dbReference type="Proteomes" id="UP001245184"/>
    </source>
</evidence>
<dbReference type="Proteomes" id="UP001245184">
    <property type="component" value="Unassembled WGS sequence"/>
</dbReference>
<sequence>MDLAALNELLKLKLIRERGLRYKLSTIDRREAALTEERRRSLESQAELRVERDALFTSQRVVEPGTFKTLKYQLARLYEQDRAAGERVVEIHADFQGCEEQRRTRTAELNRNLRGQEKLTYLLGELDGHHTG</sequence>
<protein>
    <submittedName>
        <fullName evidence="1">Uncharacterized protein</fullName>
    </submittedName>
</protein>
<proteinExistence type="predicted"/>
<dbReference type="RefSeq" id="WP_310029439.1">
    <property type="nucleotide sequence ID" value="NZ_JAVIZN010000001.1"/>
</dbReference>
<dbReference type="EMBL" id="JAVIZN010000001">
    <property type="protein sequence ID" value="MDR6201305.1"/>
    <property type="molecule type" value="Genomic_DNA"/>
</dbReference>
<accession>A0ABD5C9F6</accession>
<organism evidence="1 2">
    <name type="scientific">Paraburkholderia graminis</name>
    <dbReference type="NCBI Taxonomy" id="60548"/>
    <lineage>
        <taxon>Bacteria</taxon>
        <taxon>Pseudomonadati</taxon>
        <taxon>Pseudomonadota</taxon>
        <taxon>Betaproteobacteria</taxon>
        <taxon>Burkholderiales</taxon>
        <taxon>Burkholderiaceae</taxon>
        <taxon>Paraburkholderia</taxon>
    </lineage>
</organism>